<keyword evidence="8" id="KW-0449">Lipoprotein</keyword>
<comment type="subunit">
    <text evidence="4">The complex is composed of two ATP-binding proteins (PstB), two transmembrane proteins (PstC and PstA) and a solute-binding protein (PstS).</text>
</comment>
<keyword evidence="5" id="KW-0813">Transport</keyword>
<evidence type="ECO:0000256" key="8">
    <source>
        <dbReference type="ARBA" id="ARBA00023288"/>
    </source>
</evidence>
<name>A0A9D1HBX9_9FIRM</name>
<keyword evidence="6 9" id="KW-0732">Signal</keyword>
<gene>
    <name evidence="11" type="ORF">IAD12_04010</name>
</gene>
<comment type="function">
    <text evidence="1">Part of the ABC transporter complex PstSACB involved in phosphate import.</text>
</comment>
<dbReference type="InterPro" id="IPR050811">
    <property type="entry name" value="Phosphate_ABC_transporter"/>
</dbReference>
<evidence type="ECO:0000256" key="5">
    <source>
        <dbReference type="ARBA" id="ARBA00022592"/>
    </source>
</evidence>
<evidence type="ECO:0000256" key="3">
    <source>
        <dbReference type="ARBA" id="ARBA00008725"/>
    </source>
</evidence>
<keyword evidence="5" id="KW-0592">Phosphate transport</keyword>
<dbReference type="InterPro" id="IPR024370">
    <property type="entry name" value="PBP_domain"/>
</dbReference>
<comment type="subcellular location">
    <subcellularLocation>
        <location evidence="2">Cell membrane</location>
        <topology evidence="2">Lipid-anchor</topology>
    </subcellularLocation>
</comment>
<evidence type="ECO:0000313" key="12">
    <source>
        <dbReference type="Proteomes" id="UP000824159"/>
    </source>
</evidence>
<dbReference type="Pfam" id="PF12849">
    <property type="entry name" value="PBP_like_2"/>
    <property type="match status" value="1"/>
</dbReference>
<dbReference type="SUPFAM" id="SSF53850">
    <property type="entry name" value="Periplasmic binding protein-like II"/>
    <property type="match status" value="2"/>
</dbReference>
<dbReference type="PANTHER" id="PTHR30570:SF1">
    <property type="entry name" value="PHOSPHATE-BINDING PROTEIN PSTS"/>
    <property type="match status" value="1"/>
</dbReference>
<dbReference type="GO" id="GO:0006817">
    <property type="term" value="P:phosphate ion transport"/>
    <property type="evidence" value="ECO:0007669"/>
    <property type="project" value="UniProtKB-KW"/>
</dbReference>
<keyword evidence="7" id="KW-0564">Palmitate</keyword>
<feature type="chain" id="PRO_5038385417" evidence="9">
    <location>
        <begin position="25"/>
        <end position="299"/>
    </location>
</feature>
<dbReference type="PANTHER" id="PTHR30570">
    <property type="entry name" value="PERIPLASMIC PHOSPHATE BINDING COMPONENT OF PHOSPHATE ABC TRANSPORTER"/>
    <property type="match status" value="1"/>
</dbReference>
<evidence type="ECO:0000256" key="9">
    <source>
        <dbReference type="SAM" id="SignalP"/>
    </source>
</evidence>
<evidence type="ECO:0000313" key="11">
    <source>
        <dbReference type="EMBL" id="HIT99403.1"/>
    </source>
</evidence>
<organism evidence="11 12">
    <name type="scientific">Candidatus Allocopromorpha excrementavium</name>
    <dbReference type="NCBI Taxonomy" id="2840741"/>
    <lineage>
        <taxon>Bacteria</taxon>
        <taxon>Bacillati</taxon>
        <taxon>Bacillota</taxon>
        <taxon>Clostridia</taxon>
        <taxon>Eubacteriales</taxon>
        <taxon>Eubacteriaceae</taxon>
        <taxon>Eubacteriaceae incertae sedis</taxon>
        <taxon>Candidatus Allocopromorpha</taxon>
    </lineage>
</organism>
<evidence type="ECO:0000259" key="10">
    <source>
        <dbReference type="Pfam" id="PF12849"/>
    </source>
</evidence>
<dbReference type="EMBL" id="DVLX01000044">
    <property type="protein sequence ID" value="HIT99403.1"/>
    <property type="molecule type" value="Genomic_DNA"/>
</dbReference>
<evidence type="ECO:0000256" key="1">
    <source>
        <dbReference type="ARBA" id="ARBA00002841"/>
    </source>
</evidence>
<reference evidence="11" key="2">
    <citation type="journal article" date="2021" name="PeerJ">
        <title>Extensive microbial diversity within the chicken gut microbiome revealed by metagenomics and culture.</title>
        <authorList>
            <person name="Gilroy R."/>
            <person name="Ravi A."/>
            <person name="Getino M."/>
            <person name="Pursley I."/>
            <person name="Horton D.L."/>
            <person name="Alikhan N.F."/>
            <person name="Baker D."/>
            <person name="Gharbi K."/>
            <person name="Hall N."/>
            <person name="Watson M."/>
            <person name="Adriaenssens E.M."/>
            <person name="Foster-Nyarko E."/>
            <person name="Jarju S."/>
            <person name="Secka A."/>
            <person name="Antonio M."/>
            <person name="Oren A."/>
            <person name="Chaudhuri R.R."/>
            <person name="La Ragione R."/>
            <person name="Hildebrand F."/>
            <person name="Pallen M.J."/>
        </authorList>
    </citation>
    <scope>NUCLEOTIDE SEQUENCE</scope>
    <source>
        <strain evidence="11">CHK176-22527</strain>
    </source>
</reference>
<proteinExistence type="inferred from homology"/>
<evidence type="ECO:0000256" key="7">
    <source>
        <dbReference type="ARBA" id="ARBA00023139"/>
    </source>
</evidence>
<comment type="similarity">
    <text evidence="3">Belongs to the PstS family.</text>
</comment>
<evidence type="ECO:0000256" key="2">
    <source>
        <dbReference type="ARBA" id="ARBA00004193"/>
    </source>
</evidence>
<feature type="signal peptide" evidence="9">
    <location>
        <begin position="1"/>
        <end position="24"/>
    </location>
</feature>
<accession>A0A9D1HBX9</accession>
<sequence>MNRIKLFALSIIVLAAAAFGLSSCSEGSESGADAQELEKLGDVQAVVREEGSGTRDVFEEATGITAKAEGEDRLRDDILEAASSDEVISLVEENVSAIGYVSRAGIDDDEAVKAVSIDGTAPDSSSIQSGDYELTRTFYLAYSGELNDLEKDFMSYVKGVGQNTVAEDYIAAGETGEDVFLSGKQEGRIIINGSTSAAPLIEELAEGYEAYNPNAEIVIEKSDSTKGINDAMQGRCDMAMVSRELESYEQELLQYEAIAKEGIAIIVNEENPIENITIDQIRDIYNGRIKAWSDLDQKK</sequence>
<feature type="domain" description="PBP" evidence="10">
    <location>
        <begin position="185"/>
        <end position="294"/>
    </location>
</feature>
<dbReference type="AlphaFoldDB" id="A0A9D1HBX9"/>
<evidence type="ECO:0000256" key="6">
    <source>
        <dbReference type="ARBA" id="ARBA00022729"/>
    </source>
</evidence>
<protein>
    <submittedName>
        <fullName evidence="11">Substrate-binding domain-containing protein</fullName>
    </submittedName>
</protein>
<comment type="caution">
    <text evidence="11">The sequence shown here is derived from an EMBL/GenBank/DDBJ whole genome shotgun (WGS) entry which is preliminary data.</text>
</comment>
<dbReference type="Gene3D" id="3.40.190.10">
    <property type="entry name" value="Periplasmic binding protein-like II"/>
    <property type="match status" value="4"/>
</dbReference>
<dbReference type="Proteomes" id="UP000824159">
    <property type="component" value="Unassembled WGS sequence"/>
</dbReference>
<reference evidence="11" key="1">
    <citation type="submission" date="2020-10" db="EMBL/GenBank/DDBJ databases">
        <authorList>
            <person name="Gilroy R."/>
        </authorList>
    </citation>
    <scope>NUCLEOTIDE SEQUENCE</scope>
    <source>
        <strain evidence="11">CHK176-22527</strain>
    </source>
</reference>
<dbReference type="PROSITE" id="PS51257">
    <property type="entry name" value="PROKAR_LIPOPROTEIN"/>
    <property type="match status" value="1"/>
</dbReference>
<evidence type="ECO:0000256" key="4">
    <source>
        <dbReference type="ARBA" id="ARBA00011529"/>
    </source>
</evidence>
<dbReference type="GO" id="GO:0005886">
    <property type="term" value="C:plasma membrane"/>
    <property type="evidence" value="ECO:0007669"/>
    <property type="project" value="UniProtKB-SubCell"/>
</dbReference>